<dbReference type="AlphaFoldDB" id="J1SDI6"/>
<keyword evidence="2" id="KW-0479">Metal-binding</keyword>
<feature type="transmembrane region" description="Helical" evidence="7">
    <location>
        <begin position="89"/>
        <end position="109"/>
    </location>
</feature>
<keyword evidence="7" id="KW-0472">Membrane</keyword>
<feature type="transmembrane region" description="Helical" evidence="7">
    <location>
        <begin position="121"/>
        <end position="140"/>
    </location>
</feature>
<feature type="transmembrane region" description="Helical" evidence="7">
    <location>
        <begin position="152"/>
        <end position="172"/>
    </location>
</feature>
<evidence type="ECO:0000256" key="3">
    <source>
        <dbReference type="ARBA" id="ARBA00023004"/>
    </source>
</evidence>
<dbReference type="GO" id="GO:0016705">
    <property type="term" value="F:oxidoreductase activity, acting on paired donors, with incorporation or reduction of molecular oxygen"/>
    <property type="evidence" value="ECO:0007669"/>
    <property type="project" value="UniProtKB-ARBA"/>
</dbReference>
<evidence type="ECO:0000256" key="2">
    <source>
        <dbReference type="ARBA" id="ARBA00022723"/>
    </source>
</evidence>
<keyword evidence="7" id="KW-0812">Transmembrane</keyword>
<comment type="cofactor">
    <cofactor evidence="5">
        <name>[2Fe-2S] cluster</name>
        <dbReference type="ChEBI" id="CHEBI:190135"/>
    </cofactor>
</comment>
<dbReference type="GO" id="GO:0004497">
    <property type="term" value="F:monooxygenase activity"/>
    <property type="evidence" value="ECO:0007669"/>
    <property type="project" value="UniProtKB-ARBA"/>
</dbReference>
<evidence type="ECO:0000259" key="8">
    <source>
        <dbReference type="PROSITE" id="PS51296"/>
    </source>
</evidence>
<feature type="domain" description="Rieske" evidence="8">
    <location>
        <begin position="193"/>
        <end position="289"/>
    </location>
</feature>
<dbReference type="Pfam" id="PF00355">
    <property type="entry name" value="Rieske"/>
    <property type="match status" value="1"/>
</dbReference>
<evidence type="ECO:0000256" key="4">
    <source>
        <dbReference type="ARBA" id="ARBA00023014"/>
    </source>
</evidence>
<dbReference type="eggNOG" id="COG2146">
    <property type="taxonomic scope" value="Bacteria"/>
</dbReference>
<reference evidence="9" key="1">
    <citation type="journal article" date="2012" name="J. Bacteriol.">
        <title>Genome Sequence of Streptomyces auratus Strain AGR0001, a Phoslactomycin-Producing Actinomycete.</title>
        <authorList>
            <person name="Han X."/>
            <person name="Li M."/>
            <person name="Ding Z."/>
            <person name="Zhao J."/>
            <person name="Ji K."/>
            <person name="Wen M."/>
            <person name="Lu T."/>
        </authorList>
    </citation>
    <scope>NUCLEOTIDE SEQUENCE [LARGE SCALE GENOMIC DNA]</scope>
    <source>
        <strain evidence="9">AGR0001</strain>
    </source>
</reference>
<dbReference type="PROSITE" id="PS51296">
    <property type="entry name" value="RIESKE"/>
    <property type="match status" value="1"/>
</dbReference>
<keyword evidence="7" id="KW-1133">Transmembrane helix</keyword>
<organism evidence="9">
    <name type="scientific">Streptomyces auratus AGR0001</name>
    <dbReference type="NCBI Taxonomy" id="1160718"/>
    <lineage>
        <taxon>Bacteria</taxon>
        <taxon>Bacillati</taxon>
        <taxon>Actinomycetota</taxon>
        <taxon>Actinomycetes</taxon>
        <taxon>Kitasatosporales</taxon>
        <taxon>Streptomycetaceae</taxon>
        <taxon>Streptomyces</taxon>
    </lineage>
</organism>
<accession>J1SDI6</accession>
<comment type="similarity">
    <text evidence="6">Belongs to the bacterial ring-hydroxylating dioxygenase ferredoxin component family.</text>
</comment>
<dbReference type="HOGENOM" id="CLU_065805_0_0_11"/>
<dbReference type="InterPro" id="IPR036922">
    <property type="entry name" value="Rieske_2Fe-2S_sf"/>
</dbReference>
<evidence type="ECO:0000256" key="1">
    <source>
        <dbReference type="ARBA" id="ARBA00022714"/>
    </source>
</evidence>
<keyword evidence="3" id="KW-0408">Iron</keyword>
<dbReference type="PANTHER" id="PTHR21496:SF0">
    <property type="entry name" value="RIESKE DOMAIN-CONTAINING PROTEIN"/>
    <property type="match status" value="1"/>
</dbReference>
<name>J1SDI6_9ACTN</name>
<sequence>MERDSRTSHSTGSFLKALDALGDMRRLDPAISVLQRAVRAVPWGRNRDLLHGRQLGHPLHPALVQLPMGAWLSAALLDAVPGTRKSARLLVGAGLLAAVPAAVSGSVDWAEQHAQQMRTGLVHAVANAAAVGLYAGSWVARGRHRYGWGRALGYAGLSLASAGAMLGGHLAFRQAAGANKTEPVPHLLEPEWQAVGAVAEFPVGEAVRRELGEVPVLVVRDSGGDIHALADRCSHFSGPLSEGRLVDGCVECPWHGSVFRLTDGWNVRGPATAPQPSFETRVSAGGVVELRLPGAG</sequence>
<evidence type="ECO:0000256" key="7">
    <source>
        <dbReference type="SAM" id="Phobius"/>
    </source>
</evidence>
<dbReference type="PATRIC" id="fig|1160718.3.peg.154"/>
<evidence type="ECO:0000313" key="9">
    <source>
        <dbReference type="EMBL" id="EJJ08967.1"/>
    </source>
</evidence>
<keyword evidence="1" id="KW-0001">2Fe-2S</keyword>
<keyword evidence="4" id="KW-0411">Iron-sulfur</keyword>
<dbReference type="Gene3D" id="2.102.10.10">
    <property type="entry name" value="Rieske [2Fe-2S] iron-sulphur domain"/>
    <property type="match status" value="1"/>
</dbReference>
<evidence type="ECO:0000256" key="5">
    <source>
        <dbReference type="ARBA" id="ARBA00034078"/>
    </source>
</evidence>
<dbReference type="GO" id="GO:0046872">
    <property type="term" value="F:metal ion binding"/>
    <property type="evidence" value="ECO:0007669"/>
    <property type="project" value="UniProtKB-KW"/>
</dbReference>
<proteinExistence type="inferred from homology"/>
<protein>
    <submittedName>
        <fullName evidence="9">Rieske (2Fe-2S) domain-containing protein</fullName>
    </submittedName>
</protein>
<gene>
    <name evidence="9" type="ORF">SU9_00750</name>
</gene>
<dbReference type="InterPro" id="IPR017941">
    <property type="entry name" value="Rieske_2Fe-2S"/>
</dbReference>
<comment type="caution">
    <text evidence="9">The sequence shown here is derived from an EMBL/GenBank/DDBJ whole genome shotgun (WGS) entry which is preliminary data.</text>
</comment>
<dbReference type="RefSeq" id="WP_006601737.1">
    <property type="nucleotide sequence ID" value="NZ_CP072931.1"/>
</dbReference>
<dbReference type="InterPro" id="IPR019251">
    <property type="entry name" value="DUF2231_TM"/>
</dbReference>
<dbReference type="PANTHER" id="PTHR21496">
    <property type="entry name" value="FERREDOXIN-RELATED"/>
    <property type="match status" value="1"/>
</dbReference>
<dbReference type="CDD" id="cd03467">
    <property type="entry name" value="Rieske"/>
    <property type="match status" value="1"/>
</dbReference>
<dbReference type="SUPFAM" id="SSF50022">
    <property type="entry name" value="ISP domain"/>
    <property type="match status" value="1"/>
</dbReference>
<dbReference type="STRING" id="1160718.SU9_00750"/>
<evidence type="ECO:0000256" key="6">
    <source>
        <dbReference type="ARBA" id="ARBA00038001"/>
    </source>
</evidence>
<dbReference type="EMBL" id="AJGV01000005">
    <property type="protein sequence ID" value="EJJ08967.1"/>
    <property type="molecule type" value="Genomic_DNA"/>
</dbReference>
<dbReference type="Pfam" id="PF09990">
    <property type="entry name" value="DUF2231"/>
    <property type="match status" value="1"/>
</dbReference>
<dbReference type="GO" id="GO:0051537">
    <property type="term" value="F:2 iron, 2 sulfur cluster binding"/>
    <property type="evidence" value="ECO:0007669"/>
    <property type="project" value="UniProtKB-KW"/>
</dbReference>